<dbReference type="AlphaFoldDB" id="A0A246G6Y1"/>
<dbReference type="NCBIfam" id="TIGR03696">
    <property type="entry name" value="Rhs_assc_core"/>
    <property type="match status" value="1"/>
</dbReference>
<comment type="caution">
    <text evidence="1">The sequence shown here is derived from an EMBL/GenBank/DDBJ whole genome shotgun (WGS) entry which is preliminary data.</text>
</comment>
<dbReference type="EMBL" id="MTCY01000124">
    <property type="protein sequence ID" value="OWP73989.1"/>
    <property type="molecule type" value="Genomic_DNA"/>
</dbReference>
<organism evidence="1 2">
    <name type="scientific">Flavobacterium columnare</name>
    <dbReference type="NCBI Taxonomy" id="996"/>
    <lineage>
        <taxon>Bacteria</taxon>
        <taxon>Pseudomonadati</taxon>
        <taxon>Bacteroidota</taxon>
        <taxon>Flavobacteriia</taxon>
        <taxon>Flavobacteriales</taxon>
        <taxon>Flavobacteriaceae</taxon>
        <taxon>Flavobacterium</taxon>
    </lineage>
</organism>
<gene>
    <name evidence="1" type="ORF">BWK62_15350</name>
</gene>
<dbReference type="Gene3D" id="2.180.10.10">
    <property type="entry name" value="RHS repeat-associated core"/>
    <property type="match status" value="1"/>
</dbReference>
<proteinExistence type="predicted"/>
<dbReference type="Proteomes" id="UP000198034">
    <property type="component" value="Unassembled WGS sequence"/>
</dbReference>
<feature type="non-terminal residue" evidence="1">
    <location>
        <position position="1"/>
    </location>
</feature>
<name>A0A246G6Y1_9FLAO</name>
<dbReference type="InterPro" id="IPR022385">
    <property type="entry name" value="Rhs_assc_core"/>
</dbReference>
<evidence type="ECO:0000313" key="2">
    <source>
        <dbReference type="Proteomes" id="UP000198034"/>
    </source>
</evidence>
<evidence type="ECO:0000313" key="1">
    <source>
        <dbReference type="EMBL" id="OWP73989.1"/>
    </source>
</evidence>
<protein>
    <submittedName>
        <fullName evidence="1">Uncharacterized protein</fullName>
    </submittedName>
</protein>
<reference evidence="1 2" key="1">
    <citation type="journal article" date="2017" name="Infect. Genet. Evol.">
        <title>Comparative genome analysis of fish pathogen Flavobacterium columnare reveals extensive sequence diversity within the species.</title>
        <authorList>
            <person name="Kayansamruaj P."/>
            <person name="Dong H.T."/>
            <person name="Hirono I."/>
            <person name="Kondo H."/>
            <person name="Senapin S."/>
            <person name="Rodkhum C."/>
        </authorList>
    </citation>
    <scope>NUCLEOTIDE SEQUENCE [LARGE SCALE GENOMIC DNA]</scope>
    <source>
        <strain evidence="1 2">1214</strain>
    </source>
</reference>
<sequence length="368" mass="40960">KRHTQSSGNPSKKRINYYPFGSLVPNRHGYSKDYRYGFQGQEKDDQIKGEGNSLNYEYRMHDPRVGRFFATDPLTAKYPYYSPYQFSGNRVIDMIELEGLEATATKLHNVYFVKLENANVDVVIRKSNQTISEALKINDKPNKDDYSFNLNLYKLKDDSFSSKYNYRTSTEPQPMKNFTAEGLVIEDGKRIAGASSDKTFYFAKVSGVWTSGEGNPPSNSSIALGGGIPVYVNGTKYGVGNIAKSNAPSAIPSRGNPNNVPLKYFKQRNNDGYEDLNDPNVGKTVLAYNSKDKSWMVVSQQDDTDGMTLDAIRDNLISKGYDSIVAFDGSTSSTLIHNKSTLVEPAEYKDNAVPVGVTISAPNKKNKK</sequence>
<accession>A0A246G6Y1</accession>